<dbReference type="InterPro" id="IPR050553">
    <property type="entry name" value="Thioredoxin_ResA/DsbE_sf"/>
</dbReference>
<dbReference type="EMBL" id="FNQN01000006">
    <property type="protein sequence ID" value="SEA48564.1"/>
    <property type="molecule type" value="Genomic_DNA"/>
</dbReference>
<dbReference type="RefSeq" id="WP_092348335.1">
    <property type="nucleotide sequence ID" value="NZ_FNQN01000006.1"/>
</dbReference>
<dbReference type="PANTHER" id="PTHR42852:SF6">
    <property type="entry name" value="THIOL:DISULFIDE INTERCHANGE PROTEIN DSBE"/>
    <property type="match status" value="1"/>
</dbReference>
<comment type="subcellular location">
    <subcellularLocation>
        <location evidence="1">Cell envelope</location>
    </subcellularLocation>
</comment>
<name>A0A1H4BKI7_9BACT</name>
<keyword evidence="7" id="KW-1185">Reference proteome</keyword>
<proteinExistence type="predicted"/>
<dbReference type="GO" id="GO:0016491">
    <property type="term" value="F:oxidoreductase activity"/>
    <property type="evidence" value="ECO:0007669"/>
    <property type="project" value="InterPro"/>
</dbReference>
<dbReference type="CDD" id="cd02966">
    <property type="entry name" value="TlpA_like_family"/>
    <property type="match status" value="1"/>
</dbReference>
<dbReference type="PANTHER" id="PTHR42852">
    <property type="entry name" value="THIOL:DISULFIDE INTERCHANGE PROTEIN DSBE"/>
    <property type="match status" value="1"/>
</dbReference>
<dbReference type="AlphaFoldDB" id="A0A1H4BKI7"/>
<dbReference type="Gene3D" id="3.40.30.10">
    <property type="entry name" value="Glutaredoxin"/>
    <property type="match status" value="1"/>
</dbReference>
<dbReference type="InterPro" id="IPR000866">
    <property type="entry name" value="AhpC/TSA"/>
</dbReference>
<accession>A0A1H4BKI7</accession>
<dbReference type="SUPFAM" id="SSF52833">
    <property type="entry name" value="Thioredoxin-like"/>
    <property type="match status" value="1"/>
</dbReference>
<evidence type="ECO:0000313" key="7">
    <source>
        <dbReference type="Proteomes" id="UP000199409"/>
    </source>
</evidence>
<dbReference type="Proteomes" id="UP000199409">
    <property type="component" value="Unassembled WGS sequence"/>
</dbReference>
<feature type="domain" description="Thioredoxin" evidence="5">
    <location>
        <begin position="30"/>
        <end position="171"/>
    </location>
</feature>
<keyword evidence="3" id="KW-1015">Disulfide bond</keyword>
<dbReference type="GO" id="GO:0030313">
    <property type="term" value="C:cell envelope"/>
    <property type="evidence" value="ECO:0007669"/>
    <property type="project" value="UniProtKB-SubCell"/>
</dbReference>
<evidence type="ECO:0000313" key="6">
    <source>
        <dbReference type="EMBL" id="SEA48564.1"/>
    </source>
</evidence>
<protein>
    <submittedName>
        <fullName evidence="6">Peroxiredoxin</fullName>
    </submittedName>
</protein>
<dbReference type="OrthoDB" id="9813820at2"/>
<dbReference type="GO" id="GO:0017004">
    <property type="term" value="P:cytochrome complex assembly"/>
    <property type="evidence" value="ECO:0007669"/>
    <property type="project" value="UniProtKB-KW"/>
</dbReference>
<gene>
    <name evidence="6" type="ORF">SAMN05660420_02253</name>
</gene>
<dbReference type="STRING" id="37625.SAMN05660420_02253"/>
<dbReference type="InterPro" id="IPR036249">
    <property type="entry name" value="Thioredoxin-like_sf"/>
</dbReference>
<evidence type="ECO:0000256" key="3">
    <source>
        <dbReference type="ARBA" id="ARBA00023157"/>
    </source>
</evidence>
<evidence type="ECO:0000256" key="1">
    <source>
        <dbReference type="ARBA" id="ARBA00004196"/>
    </source>
</evidence>
<dbReference type="GO" id="GO:0016209">
    <property type="term" value="F:antioxidant activity"/>
    <property type="evidence" value="ECO:0007669"/>
    <property type="project" value="InterPro"/>
</dbReference>
<reference evidence="6 7" key="1">
    <citation type="submission" date="2016-10" db="EMBL/GenBank/DDBJ databases">
        <authorList>
            <person name="de Groot N.N."/>
        </authorList>
    </citation>
    <scope>NUCLEOTIDE SEQUENCE [LARGE SCALE GENOMIC DNA]</scope>
    <source>
        <strain evidence="6 7">DSM 7343</strain>
    </source>
</reference>
<evidence type="ECO:0000259" key="5">
    <source>
        <dbReference type="PROSITE" id="PS51352"/>
    </source>
</evidence>
<dbReference type="PROSITE" id="PS51352">
    <property type="entry name" value="THIOREDOXIN_2"/>
    <property type="match status" value="1"/>
</dbReference>
<evidence type="ECO:0000256" key="4">
    <source>
        <dbReference type="ARBA" id="ARBA00023284"/>
    </source>
</evidence>
<sequence>MRRFAITIFLLLLVGFVGYVMTNLPHATSVAPGDTAPALTLENTKGQKISLSDLQGKIVMINFWATWCPPCIEEMPSMQRLYDAMQGDDFVMLAINTEENGRSVVPEFLNKTSYTFPVLYDDQGEVQKKYGVYKFPETFIINKDGTIAQRIIGSLDWSSSKAIAYLKDLSKG</sequence>
<keyword evidence="2" id="KW-0201">Cytochrome c-type biogenesis</keyword>
<evidence type="ECO:0000256" key="2">
    <source>
        <dbReference type="ARBA" id="ARBA00022748"/>
    </source>
</evidence>
<keyword evidence="4" id="KW-0676">Redox-active center</keyword>
<organism evidence="6 7">
    <name type="scientific">Desulfuromusa kysingii</name>
    <dbReference type="NCBI Taxonomy" id="37625"/>
    <lineage>
        <taxon>Bacteria</taxon>
        <taxon>Pseudomonadati</taxon>
        <taxon>Thermodesulfobacteriota</taxon>
        <taxon>Desulfuromonadia</taxon>
        <taxon>Desulfuromonadales</taxon>
        <taxon>Geopsychrobacteraceae</taxon>
        <taxon>Desulfuromusa</taxon>
    </lineage>
</organism>
<dbReference type="InterPro" id="IPR013766">
    <property type="entry name" value="Thioredoxin_domain"/>
</dbReference>
<dbReference type="Pfam" id="PF00578">
    <property type="entry name" value="AhpC-TSA"/>
    <property type="match status" value="1"/>
</dbReference>